<dbReference type="Gene3D" id="3.90.10.10">
    <property type="entry name" value="Cytochrome C3"/>
    <property type="match status" value="1"/>
</dbReference>
<comment type="caution">
    <text evidence="3">The sequence shown here is derived from an EMBL/GenBank/DDBJ whole genome shotgun (WGS) entry which is preliminary data.</text>
</comment>
<dbReference type="EMBL" id="SJPQ01000003">
    <property type="protein sequence ID" value="TWT87473.1"/>
    <property type="molecule type" value="Genomic_DNA"/>
</dbReference>
<accession>A0A5C5ZM11</accession>
<reference evidence="3 4" key="1">
    <citation type="submission" date="2019-02" db="EMBL/GenBank/DDBJ databases">
        <title>Deep-cultivation of Planctomycetes and their phenomic and genomic characterization uncovers novel biology.</title>
        <authorList>
            <person name="Wiegand S."/>
            <person name="Jogler M."/>
            <person name="Boedeker C."/>
            <person name="Pinto D."/>
            <person name="Vollmers J."/>
            <person name="Rivas-Marin E."/>
            <person name="Kohn T."/>
            <person name="Peeters S.H."/>
            <person name="Heuer A."/>
            <person name="Rast P."/>
            <person name="Oberbeckmann S."/>
            <person name="Bunk B."/>
            <person name="Jeske O."/>
            <person name="Meyerdierks A."/>
            <person name="Storesund J.E."/>
            <person name="Kallscheuer N."/>
            <person name="Luecker S."/>
            <person name="Lage O.M."/>
            <person name="Pohl T."/>
            <person name="Merkel B.J."/>
            <person name="Hornburger P."/>
            <person name="Mueller R.-W."/>
            <person name="Bruemmer F."/>
            <person name="Labrenz M."/>
            <person name="Spormann A.M."/>
            <person name="Op Den Camp H."/>
            <person name="Overmann J."/>
            <person name="Amann R."/>
            <person name="Jetten M.S.M."/>
            <person name="Mascher T."/>
            <person name="Medema M.H."/>
            <person name="Devos D.P."/>
            <person name="Kaster A.-K."/>
            <person name="Ovreas L."/>
            <person name="Rohde M."/>
            <person name="Galperin M.Y."/>
            <person name="Jogler C."/>
        </authorList>
    </citation>
    <scope>NUCLEOTIDE SEQUENCE [LARGE SCALE GENOMIC DNA]</scope>
    <source>
        <strain evidence="3 4">Mal64</strain>
    </source>
</reference>
<feature type="region of interest" description="Disordered" evidence="1">
    <location>
        <begin position="475"/>
        <end position="498"/>
    </location>
</feature>
<protein>
    <submittedName>
        <fullName evidence="3">Uncharacterized protein</fullName>
    </submittedName>
</protein>
<dbReference type="Proteomes" id="UP000315440">
    <property type="component" value="Unassembled WGS sequence"/>
</dbReference>
<feature type="transmembrane region" description="Helical" evidence="2">
    <location>
        <begin position="102"/>
        <end position="121"/>
    </location>
</feature>
<dbReference type="CDD" id="cd08168">
    <property type="entry name" value="Cytochrom_C3"/>
    <property type="match status" value="1"/>
</dbReference>
<keyword evidence="2" id="KW-0812">Transmembrane</keyword>
<organism evidence="3 4">
    <name type="scientific">Pseudobythopirellula maris</name>
    <dbReference type="NCBI Taxonomy" id="2527991"/>
    <lineage>
        <taxon>Bacteria</taxon>
        <taxon>Pseudomonadati</taxon>
        <taxon>Planctomycetota</taxon>
        <taxon>Planctomycetia</taxon>
        <taxon>Pirellulales</taxon>
        <taxon>Lacipirellulaceae</taxon>
        <taxon>Pseudobythopirellula</taxon>
    </lineage>
</organism>
<dbReference type="InterPro" id="IPR036280">
    <property type="entry name" value="Multihaem_cyt_sf"/>
</dbReference>
<keyword evidence="2" id="KW-1133">Transmembrane helix</keyword>
<proteinExistence type="predicted"/>
<dbReference type="AlphaFoldDB" id="A0A5C5ZM11"/>
<evidence type="ECO:0000313" key="4">
    <source>
        <dbReference type="Proteomes" id="UP000315440"/>
    </source>
</evidence>
<dbReference type="SUPFAM" id="SSF48695">
    <property type="entry name" value="Multiheme cytochromes"/>
    <property type="match status" value="2"/>
</dbReference>
<sequence>MRRPLEDFGAQRYDRPNEPWVCGLSEEGRPCPVGPTRGGVCPALAECVPVRQGDRWVCNRSTHRGGPCDGAGGGGGPSPEGACCRVATCKPKRSLRTVRGRWSLGAAAFALGAVLMLLGTAQRNELVAPGPLTSHHAQIVGRENWADRCAACHPAGASGALGVVGRAALGHGVIEPGGPTQSALCLKCHQGLDAAGAAMLAHGLPAQSLPSSKPPVESDSVVNASLSSAPFAGMTPSGAHGGEVACAVCHQEHHGADHNLARLTDARCQACHQERFESFASDHPDFGVWPHGRRQRIAFNHASHQTKHHPSKSETFDCRVCHTADATGDLTALAPFETSCASCHEASIDATSATGVALLALPMVDDAALADAGRPLGLWPESAKGDFDGDMPALQKLLLASDPEARRALQLLGADFTFFDVDPGNEEQVAAAADLVDATRALVADLAEHGGEAVAQRVAALVSLPLGGTAGLRASRVPASSPLPNPPQQGEGILGEGSLAPGLPREMAALAWRLWNDDADAPHDPPAAPGVWSIDRRGLALKYRPTGHADPMLRAWLDTIAALPDEHAALRDAALAELAGPTSPGGCATCHSLEQRPGGRLALNWLGRDRTTEPRGFTHFSHRPHVVQPELEDCTACHQVDAAAASATDYASLHPAQFVTQFAPLGKQACVSCHQPHLAGDSCTQCHHYHVEGLGVRSEGLRTIINERSSSPAFPSP</sequence>
<evidence type="ECO:0000256" key="2">
    <source>
        <dbReference type="SAM" id="Phobius"/>
    </source>
</evidence>
<gene>
    <name evidence="3" type="ORF">Mal64_30120</name>
</gene>
<name>A0A5C5ZM11_9BACT</name>
<evidence type="ECO:0000256" key="1">
    <source>
        <dbReference type="SAM" id="MobiDB-lite"/>
    </source>
</evidence>
<dbReference type="RefSeq" id="WP_146401640.1">
    <property type="nucleotide sequence ID" value="NZ_SJPQ01000003.1"/>
</dbReference>
<dbReference type="Gene3D" id="1.10.780.10">
    <property type="entry name" value="Hydroxylamine Oxidoreductase, Chain A, domain 1"/>
    <property type="match status" value="1"/>
</dbReference>
<evidence type="ECO:0000313" key="3">
    <source>
        <dbReference type="EMBL" id="TWT87473.1"/>
    </source>
</evidence>
<dbReference type="OrthoDB" id="9814800at2"/>
<keyword evidence="2" id="KW-0472">Membrane</keyword>
<keyword evidence="4" id="KW-1185">Reference proteome</keyword>